<protein>
    <recommendedName>
        <fullName evidence="3">S9 family peptidase</fullName>
    </recommendedName>
</protein>
<dbReference type="Proteomes" id="UP001600165">
    <property type="component" value="Unassembled WGS sequence"/>
</dbReference>
<organism evidence="1 2">
    <name type="scientific">Almyronema epifaneia S1</name>
    <dbReference type="NCBI Taxonomy" id="2991925"/>
    <lineage>
        <taxon>Bacteria</taxon>
        <taxon>Bacillati</taxon>
        <taxon>Cyanobacteriota</taxon>
        <taxon>Cyanophyceae</taxon>
        <taxon>Nodosilineales</taxon>
        <taxon>Nodosilineaceae</taxon>
        <taxon>Almyronema</taxon>
        <taxon>Almyronema epifaneia</taxon>
    </lineage>
</organism>
<evidence type="ECO:0000313" key="1">
    <source>
        <dbReference type="EMBL" id="MFE4106224.1"/>
    </source>
</evidence>
<dbReference type="RefSeq" id="WP_377963775.1">
    <property type="nucleotide sequence ID" value="NZ_JBHZOL010000056.1"/>
</dbReference>
<accession>A0ABW6IFR3</accession>
<proteinExistence type="predicted"/>
<comment type="caution">
    <text evidence="1">The sequence shown here is derived from an EMBL/GenBank/DDBJ whole genome shotgun (WGS) entry which is preliminary data.</text>
</comment>
<sequence length="165" mass="17595">MTSVQSGVSDTLLKTTSQIGRLLCALVSMSIALPAAASIGSLNSFDQQVPLEPAIAPESNVIQLAQVEQTLIFFETDDYAVRVLSRGDEGLFMNVFNQRTGIQEQNGVPATALPRRDGEPLSYLSSSGRDGGIAYIATVFSGSSAELQIIDTEGRVVDQERSTNP</sequence>
<feature type="non-terminal residue" evidence="1">
    <location>
        <position position="165"/>
    </location>
</feature>
<keyword evidence="2" id="KW-1185">Reference proteome</keyword>
<evidence type="ECO:0008006" key="3">
    <source>
        <dbReference type="Google" id="ProtNLM"/>
    </source>
</evidence>
<name>A0ABW6IFR3_9CYAN</name>
<gene>
    <name evidence="1" type="ORF">ACFVKH_08050</name>
</gene>
<dbReference type="EMBL" id="JBHZOL010000056">
    <property type="protein sequence ID" value="MFE4106224.1"/>
    <property type="molecule type" value="Genomic_DNA"/>
</dbReference>
<reference evidence="1 2" key="1">
    <citation type="submission" date="2024-10" db="EMBL/GenBank/DDBJ databases">
        <authorList>
            <person name="Ratan Roy A."/>
            <person name="Morales Sandoval P.H."/>
            <person name="De Los Santos Villalobos S."/>
            <person name="Chakraborty S."/>
            <person name="Mukherjee J."/>
        </authorList>
    </citation>
    <scope>NUCLEOTIDE SEQUENCE [LARGE SCALE GENOMIC DNA]</scope>
    <source>
        <strain evidence="1 2">S1</strain>
    </source>
</reference>
<evidence type="ECO:0000313" key="2">
    <source>
        <dbReference type="Proteomes" id="UP001600165"/>
    </source>
</evidence>